<evidence type="ECO:0000313" key="1">
    <source>
        <dbReference type="EMBL" id="ACM93624.1"/>
    </source>
</evidence>
<accession>B9L9X1</accession>
<sequence>MFTFINSKLYDLTFMHKLPVIRRKKKFKNYLYLNVYKERKAL</sequence>
<dbReference type="KEGG" id="nam:NAMH_1030"/>
<reference evidence="1 2" key="1">
    <citation type="journal article" date="2009" name="PLoS Genet.">
        <title>Adaptations to submarine hydrothermal environments exemplified by the genome of Nautilia profundicola.</title>
        <authorList>
            <person name="Campbell B.J."/>
            <person name="Smith J.L."/>
            <person name="Hanson T.E."/>
            <person name="Klotz M.G."/>
            <person name="Stein L.Y."/>
            <person name="Lee C.K."/>
            <person name="Wu D."/>
            <person name="Robinson J.M."/>
            <person name="Khouri H.M."/>
            <person name="Eisen J.A."/>
            <person name="Cary S.C."/>
        </authorList>
    </citation>
    <scope>NUCLEOTIDE SEQUENCE [LARGE SCALE GENOMIC DNA]</scope>
    <source>
        <strain evidence="2">ATCC BAA-1463 / DSM 18972 / AmH</strain>
    </source>
</reference>
<gene>
    <name evidence="1" type="ordered locus">NAMH_1030</name>
</gene>
<dbReference type="EMBL" id="CP001279">
    <property type="protein sequence ID" value="ACM93624.1"/>
    <property type="molecule type" value="Genomic_DNA"/>
</dbReference>
<dbReference type="HOGENOM" id="CLU_3254464_0_0_7"/>
<organism evidence="1 2">
    <name type="scientific">Nautilia profundicola (strain ATCC BAA-1463 / DSM 18972 / AmH)</name>
    <dbReference type="NCBI Taxonomy" id="598659"/>
    <lineage>
        <taxon>Bacteria</taxon>
        <taxon>Pseudomonadati</taxon>
        <taxon>Campylobacterota</taxon>
        <taxon>Epsilonproteobacteria</taxon>
        <taxon>Nautiliales</taxon>
        <taxon>Nautiliaceae</taxon>
        <taxon>Nautilia</taxon>
    </lineage>
</organism>
<proteinExistence type="predicted"/>
<dbReference type="AlphaFoldDB" id="B9L9X1"/>
<protein>
    <submittedName>
        <fullName evidence="1">Uncharacterized protein</fullName>
    </submittedName>
</protein>
<evidence type="ECO:0000313" key="2">
    <source>
        <dbReference type="Proteomes" id="UP000000448"/>
    </source>
</evidence>
<keyword evidence="2" id="KW-1185">Reference proteome</keyword>
<dbReference type="Proteomes" id="UP000000448">
    <property type="component" value="Chromosome"/>
</dbReference>
<name>B9L9X1_NAUPA</name>